<evidence type="ECO:0000313" key="3">
    <source>
        <dbReference type="Proteomes" id="UP000279275"/>
    </source>
</evidence>
<reference evidence="2 3" key="1">
    <citation type="submission" date="2018-10" db="EMBL/GenBank/DDBJ databases">
        <title>Isolation from cow dung.</title>
        <authorList>
            <person name="Ling L."/>
        </authorList>
    </citation>
    <scope>NUCLEOTIDE SEQUENCE [LARGE SCALE GENOMIC DNA]</scope>
    <source>
        <strain evidence="2 3">NEAU-LL90</strain>
    </source>
</reference>
<evidence type="ECO:0000256" key="1">
    <source>
        <dbReference type="SAM" id="SignalP"/>
    </source>
</evidence>
<dbReference type="EMBL" id="RFFH01000008">
    <property type="protein sequence ID" value="RMI30800.1"/>
    <property type="molecule type" value="Genomic_DNA"/>
</dbReference>
<accession>A0A3M2L256</accession>
<dbReference type="AlphaFoldDB" id="A0A3M2L256"/>
<keyword evidence="3" id="KW-1185">Reference proteome</keyword>
<sequence>MTRNSFRLRIVLALVAAGLGITPATGAAAPADDTARYLGTWNYDLPAGATGTADLSIGPIMLHFPQIGTVTFSPGADGVILGHTDQGCTWRFRNVGDALELASTDQYCFNSYIGSGYNIDRWRVQVDRDTERETLHANSYQLGVTLPFQLTDARRTRAAAATRAETLQNFSGSWQFDPAASGFTNREQVNVATLAPGVGLPVPIPASSTVDYRPGEGDSIVARTDDGCEWVLEAHGSTAELAGGAQTCATPTGPLTRSLWAIASDGLRQVTIMAGTRQDGDAFLLTDGALVPR</sequence>
<evidence type="ECO:0008006" key="4">
    <source>
        <dbReference type="Google" id="ProtNLM"/>
    </source>
</evidence>
<feature type="chain" id="PRO_5038752239" description="META domain-containing protein" evidence="1">
    <location>
        <begin position="28"/>
        <end position="293"/>
    </location>
</feature>
<feature type="signal peptide" evidence="1">
    <location>
        <begin position="1"/>
        <end position="27"/>
    </location>
</feature>
<organism evidence="2 3">
    <name type="scientific">Nocardia stercoris</name>
    <dbReference type="NCBI Taxonomy" id="2483361"/>
    <lineage>
        <taxon>Bacteria</taxon>
        <taxon>Bacillati</taxon>
        <taxon>Actinomycetota</taxon>
        <taxon>Actinomycetes</taxon>
        <taxon>Mycobacteriales</taxon>
        <taxon>Nocardiaceae</taxon>
        <taxon>Nocardia</taxon>
    </lineage>
</organism>
<comment type="caution">
    <text evidence="2">The sequence shown here is derived from an EMBL/GenBank/DDBJ whole genome shotgun (WGS) entry which is preliminary data.</text>
</comment>
<proteinExistence type="predicted"/>
<name>A0A3M2L256_9NOCA</name>
<gene>
    <name evidence="2" type="ORF">EBN03_19235</name>
</gene>
<evidence type="ECO:0000313" key="2">
    <source>
        <dbReference type="EMBL" id="RMI30800.1"/>
    </source>
</evidence>
<keyword evidence="1" id="KW-0732">Signal</keyword>
<protein>
    <recommendedName>
        <fullName evidence="4">META domain-containing protein</fullName>
    </recommendedName>
</protein>
<dbReference type="Proteomes" id="UP000279275">
    <property type="component" value="Unassembled WGS sequence"/>
</dbReference>